<evidence type="ECO:0000313" key="1">
    <source>
        <dbReference type="EMBL" id="GBP87684.1"/>
    </source>
</evidence>
<dbReference type="Proteomes" id="UP000299102">
    <property type="component" value="Unassembled WGS sequence"/>
</dbReference>
<name>A0A4C1ZKT4_EUMVA</name>
<protein>
    <submittedName>
        <fullName evidence="1">Uncharacterized protein</fullName>
    </submittedName>
</protein>
<comment type="caution">
    <text evidence="1">The sequence shown here is derived from an EMBL/GenBank/DDBJ whole genome shotgun (WGS) entry which is preliminary data.</text>
</comment>
<evidence type="ECO:0000313" key="2">
    <source>
        <dbReference type="Proteomes" id="UP000299102"/>
    </source>
</evidence>
<reference evidence="1 2" key="1">
    <citation type="journal article" date="2019" name="Commun. Biol.">
        <title>The bagworm genome reveals a unique fibroin gene that provides high tensile strength.</title>
        <authorList>
            <person name="Kono N."/>
            <person name="Nakamura H."/>
            <person name="Ohtoshi R."/>
            <person name="Tomita M."/>
            <person name="Numata K."/>
            <person name="Arakawa K."/>
        </authorList>
    </citation>
    <scope>NUCLEOTIDE SEQUENCE [LARGE SCALE GENOMIC DNA]</scope>
</reference>
<gene>
    <name evidence="1" type="ORF">EVAR_60416_1</name>
</gene>
<accession>A0A4C1ZKT4</accession>
<proteinExistence type="predicted"/>
<dbReference type="AlphaFoldDB" id="A0A4C1ZKT4"/>
<organism evidence="1 2">
    <name type="scientific">Eumeta variegata</name>
    <name type="common">Bagworm moth</name>
    <name type="synonym">Eumeta japonica</name>
    <dbReference type="NCBI Taxonomy" id="151549"/>
    <lineage>
        <taxon>Eukaryota</taxon>
        <taxon>Metazoa</taxon>
        <taxon>Ecdysozoa</taxon>
        <taxon>Arthropoda</taxon>
        <taxon>Hexapoda</taxon>
        <taxon>Insecta</taxon>
        <taxon>Pterygota</taxon>
        <taxon>Neoptera</taxon>
        <taxon>Endopterygota</taxon>
        <taxon>Lepidoptera</taxon>
        <taxon>Glossata</taxon>
        <taxon>Ditrysia</taxon>
        <taxon>Tineoidea</taxon>
        <taxon>Psychidae</taxon>
        <taxon>Oiketicinae</taxon>
        <taxon>Eumeta</taxon>
    </lineage>
</organism>
<sequence length="70" mass="8253">MRACVRACCVRACVDAWLRAPARKDYVGKRRHLEELFIQKMWLSREGTLEKAAGPRVYILNDEQLFDKNR</sequence>
<keyword evidence="2" id="KW-1185">Reference proteome</keyword>
<dbReference type="EMBL" id="BGZK01001876">
    <property type="protein sequence ID" value="GBP87684.1"/>
    <property type="molecule type" value="Genomic_DNA"/>
</dbReference>